<dbReference type="GO" id="GO:0003700">
    <property type="term" value="F:DNA-binding transcription factor activity"/>
    <property type="evidence" value="ECO:0007669"/>
    <property type="project" value="InterPro"/>
</dbReference>
<dbReference type="Proteomes" id="UP000705230">
    <property type="component" value="Unassembled WGS sequence"/>
</dbReference>
<dbReference type="SUPFAM" id="SSF54814">
    <property type="entry name" value="Prokaryotic type KH domain (KH-domain type II)"/>
    <property type="match status" value="2"/>
</dbReference>
<organism evidence="9 10">
    <name type="scientific">SAR86 cluster bacterium</name>
    <dbReference type="NCBI Taxonomy" id="2030880"/>
    <lineage>
        <taxon>Bacteria</taxon>
        <taxon>Pseudomonadati</taxon>
        <taxon>Pseudomonadota</taxon>
        <taxon>Gammaproteobacteria</taxon>
        <taxon>SAR86 cluster</taxon>
    </lineage>
</organism>
<comment type="caution">
    <text evidence="9">The sequence shown here is derived from an EMBL/GenBank/DDBJ whole genome shotgun (WGS) entry which is preliminary data.</text>
</comment>
<dbReference type="Gene3D" id="1.10.150.20">
    <property type="entry name" value="5' to 3' exonuclease, C-terminal subdomain"/>
    <property type="match status" value="1"/>
</dbReference>
<evidence type="ECO:0000259" key="8">
    <source>
        <dbReference type="PROSITE" id="PS50126"/>
    </source>
</evidence>
<feature type="domain" description="S1 motif" evidence="8">
    <location>
        <begin position="134"/>
        <end position="199"/>
    </location>
</feature>
<dbReference type="InterPro" id="IPR013735">
    <property type="entry name" value="TF_NusA_N"/>
</dbReference>
<protein>
    <recommendedName>
        <fullName evidence="7">Transcription termination/antitermination protein NusA</fullName>
    </recommendedName>
</protein>
<gene>
    <name evidence="7 9" type="primary">nusA</name>
    <name evidence="9" type="ORF">ISR29_02080</name>
</gene>
<dbReference type="Pfam" id="PF08529">
    <property type="entry name" value="NusA_N"/>
    <property type="match status" value="1"/>
</dbReference>
<dbReference type="InterPro" id="IPR003029">
    <property type="entry name" value="S1_domain"/>
</dbReference>
<dbReference type="EMBL" id="JADHSG010000002">
    <property type="protein sequence ID" value="MBL6902969.1"/>
    <property type="molecule type" value="Genomic_DNA"/>
</dbReference>
<name>A0A937M169_9GAMM</name>
<dbReference type="GO" id="GO:0000166">
    <property type="term" value="F:nucleotide binding"/>
    <property type="evidence" value="ECO:0007669"/>
    <property type="project" value="InterPro"/>
</dbReference>
<comment type="similarity">
    <text evidence="7">Belongs to the NusA family.</text>
</comment>
<keyword evidence="2 7" id="KW-0963">Cytoplasm</keyword>
<dbReference type="HAMAP" id="MF_00945_B">
    <property type="entry name" value="NusA_B"/>
    <property type="match status" value="1"/>
</dbReference>
<evidence type="ECO:0000256" key="3">
    <source>
        <dbReference type="ARBA" id="ARBA00022814"/>
    </source>
</evidence>
<proteinExistence type="inferred from homology"/>
<dbReference type="InterPro" id="IPR030842">
    <property type="entry name" value="TF_NusA_bacterial"/>
</dbReference>
<dbReference type="InterPro" id="IPR010213">
    <property type="entry name" value="TF_NusA"/>
</dbReference>
<evidence type="ECO:0000313" key="9">
    <source>
        <dbReference type="EMBL" id="MBL6902969.1"/>
    </source>
</evidence>
<evidence type="ECO:0000256" key="4">
    <source>
        <dbReference type="ARBA" id="ARBA00022884"/>
    </source>
</evidence>
<dbReference type="InterPro" id="IPR058582">
    <property type="entry name" value="KH_NusA_2nd"/>
</dbReference>
<dbReference type="GO" id="GO:0003723">
    <property type="term" value="F:RNA binding"/>
    <property type="evidence" value="ECO:0007669"/>
    <property type="project" value="UniProtKB-UniRule"/>
</dbReference>
<dbReference type="SUPFAM" id="SSF47794">
    <property type="entry name" value="Rad51 N-terminal domain-like"/>
    <property type="match status" value="2"/>
</dbReference>
<evidence type="ECO:0000313" key="10">
    <source>
        <dbReference type="Proteomes" id="UP000705230"/>
    </source>
</evidence>
<dbReference type="GO" id="GO:0031564">
    <property type="term" value="P:transcription antitermination"/>
    <property type="evidence" value="ECO:0007669"/>
    <property type="project" value="UniProtKB-UniRule"/>
</dbReference>
<evidence type="ECO:0000256" key="7">
    <source>
        <dbReference type="HAMAP-Rule" id="MF_00945"/>
    </source>
</evidence>
<dbReference type="FunFam" id="3.30.300.20:FF:000005">
    <property type="entry name" value="Transcription termination/antitermination protein NusA"/>
    <property type="match status" value="1"/>
</dbReference>
<dbReference type="FunFam" id="3.30.300.20:FF:000002">
    <property type="entry name" value="Transcription termination/antitermination protein NusA"/>
    <property type="match status" value="1"/>
</dbReference>
<dbReference type="CDD" id="cd02134">
    <property type="entry name" value="KH-II_NusA_rpt1"/>
    <property type="match status" value="1"/>
</dbReference>
<dbReference type="Pfam" id="PF00575">
    <property type="entry name" value="S1"/>
    <property type="match status" value="1"/>
</dbReference>
<keyword evidence="6 7" id="KW-0804">Transcription</keyword>
<dbReference type="InterPro" id="IPR012340">
    <property type="entry name" value="NA-bd_OB-fold"/>
</dbReference>
<keyword evidence="3 7" id="KW-0889">Transcription antitermination</keyword>
<sequence length="486" mass="53918">MEGNEILAVVDSVSNEKGLEKDSIFEAIELAIASASQRHFHEDAELHVKIDRVTGKYNTYRNWIVADENDPEFHIETHIKTSDSELEINDTYTKDIDNVKFGRIETQAARQVMLQKVREAEREKVVSMFKNQNNNLVNGTVKRVTRDNIIVDISYDAEAILPRDRLMPGEIYKVNDRIRAILQIQEVEGRGAQLMLSRICPEMVTELFGIEVPEINEDIIEIRGVARDAGSRSKIAVKTNDGRIDPVGACVGMRGSRVQAVSAELGNERIDIIIYDDNPAQLVINALVPAKVESIVMDEASRSMDIAVNQDNLALAIGSRGQNIRLASKLVGWDLNIISSEEAEAKEKVDQTEFLGNMMESLGVKEEVAEGLINAGLNTFDDIAYADESVLSGIISDADEMERVKSTAEDAALMEAMGEISAEEEDAESLADLDISDENLLKLSAKAIKNKDDLAELAVDELQDIIEISNEDASALIMKAREHWFN</sequence>
<dbReference type="Gene3D" id="3.30.300.20">
    <property type="match status" value="2"/>
</dbReference>
<comment type="function">
    <text evidence="7">Participates in both transcription termination and antitermination.</text>
</comment>
<evidence type="ECO:0000256" key="1">
    <source>
        <dbReference type="ARBA" id="ARBA00022472"/>
    </source>
</evidence>
<accession>A0A937M169</accession>
<keyword evidence="5 7" id="KW-0805">Transcription regulation</keyword>
<keyword evidence="1 7" id="KW-0806">Transcription termination</keyword>
<comment type="subunit">
    <text evidence="7">Monomer. Binds directly to the core enzyme of the DNA-dependent RNA polymerase and to nascent RNA.</text>
</comment>
<dbReference type="AlphaFoldDB" id="A0A937M169"/>
<dbReference type="SUPFAM" id="SSF69705">
    <property type="entry name" value="Transcription factor NusA, N-terminal domain"/>
    <property type="match status" value="1"/>
</dbReference>
<dbReference type="SUPFAM" id="SSF50249">
    <property type="entry name" value="Nucleic acid-binding proteins"/>
    <property type="match status" value="1"/>
</dbReference>
<dbReference type="Pfam" id="PF13184">
    <property type="entry name" value="KH_NusA_1st"/>
    <property type="match status" value="1"/>
</dbReference>
<dbReference type="Gene3D" id="2.40.50.140">
    <property type="entry name" value="Nucleic acid-binding proteins"/>
    <property type="match status" value="1"/>
</dbReference>
<dbReference type="NCBIfam" id="TIGR01953">
    <property type="entry name" value="NusA"/>
    <property type="match status" value="1"/>
</dbReference>
<dbReference type="GO" id="GO:0006353">
    <property type="term" value="P:DNA-templated transcription termination"/>
    <property type="evidence" value="ECO:0007669"/>
    <property type="project" value="UniProtKB-UniRule"/>
</dbReference>
<comment type="subcellular location">
    <subcellularLocation>
        <location evidence="7">Cytoplasm</location>
    </subcellularLocation>
</comment>
<reference evidence="9" key="1">
    <citation type="submission" date="2020-10" db="EMBL/GenBank/DDBJ databases">
        <title>Microbiome of the Black Sea water column analyzed by genome centric metagenomics.</title>
        <authorList>
            <person name="Cabello-Yeves P.J."/>
            <person name="Callieri C."/>
            <person name="Picazo A."/>
            <person name="Mehrshad M."/>
            <person name="Haro-Moreno J.M."/>
            <person name="Roda-Garcia J."/>
            <person name="Dzembekova N."/>
            <person name="Slabakova V."/>
            <person name="Slabakova N."/>
            <person name="Moncheva S."/>
            <person name="Rodriguez-Valera F."/>
        </authorList>
    </citation>
    <scope>NUCLEOTIDE SEQUENCE</scope>
    <source>
        <strain evidence="9">BS30m-G43</strain>
    </source>
</reference>
<dbReference type="SMART" id="SM00316">
    <property type="entry name" value="S1"/>
    <property type="match status" value="1"/>
</dbReference>
<dbReference type="CDD" id="cd04455">
    <property type="entry name" value="S1_NusA"/>
    <property type="match status" value="1"/>
</dbReference>
<dbReference type="CDD" id="cd22529">
    <property type="entry name" value="KH-II_NusA_rpt2"/>
    <property type="match status" value="1"/>
</dbReference>
<dbReference type="GO" id="GO:0005829">
    <property type="term" value="C:cytosol"/>
    <property type="evidence" value="ECO:0007669"/>
    <property type="project" value="TreeGrafter"/>
</dbReference>
<dbReference type="PROSITE" id="PS50126">
    <property type="entry name" value="S1"/>
    <property type="match status" value="1"/>
</dbReference>
<keyword evidence="4 7" id="KW-0694">RNA-binding</keyword>
<evidence type="ECO:0000256" key="2">
    <source>
        <dbReference type="ARBA" id="ARBA00022490"/>
    </source>
</evidence>
<dbReference type="InterPro" id="IPR009019">
    <property type="entry name" value="KH_sf_prok-type"/>
</dbReference>
<dbReference type="Pfam" id="PF26594">
    <property type="entry name" value="KH_NusA_2nd"/>
    <property type="match status" value="1"/>
</dbReference>
<evidence type="ECO:0000256" key="5">
    <source>
        <dbReference type="ARBA" id="ARBA00023015"/>
    </source>
</evidence>
<dbReference type="PANTHER" id="PTHR22648">
    <property type="entry name" value="TRANSCRIPTION TERMINATION FACTOR NUSA"/>
    <property type="match status" value="1"/>
</dbReference>
<dbReference type="InterPro" id="IPR015946">
    <property type="entry name" value="KH_dom-like_a/b"/>
</dbReference>
<dbReference type="InterPro" id="IPR025249">
    <property type="entry name" value="TF_NusA_KH_1st"/>
</dbReference>
<dbReference type="Gene3D" id="3.30.1480.10">
    <property type="entry name" value="NusA, N-terminal domain"/>
    <property type="match status" value="1"/>
</dbReference>
<dbReference type="InterPro" id="IPR036555">
    <property type="entry name" value="NusA_N_sf"/>
</dbReference>
<dbReference type="InterPro" id="IPR010995">
    <property type="entry name" value="DNA_repair_Rad51/TF_NusA_a-hlx"/>
</dbReference>
<evidence type="ECO:0000256" key="6">
    <source>
        <dbReference type="ARBA" id="ARBA00023163"/>
    </source>
</evidence>
<dbReference type="PANTHER" id="PTHR22648:SF0">
    <property type="entry name" value="TRANSCRIPTION TERMINATION_ANTITERMINATION PROTEIN NUSA"/>
    <property type="match status" value="1"/>
</dbReference>